<dbReference type="Gene3D" id="1.20.5.110">
    <property type="match status" value="1"/>
</dbReference>
<dbReference type="FunFam" id="1.20.5.110:FF:000003">
    <property type="entry name" value="60S ribosomal protein L13"/>
    <property type="match status" value="1"/>
</dbReference>
<dbReference type="GO" id="GO:0030684">
    <property type="term" value="C:preribosome"/>
    <property type="evidence" value="ECO:0007669"/>
    <property type="project" value="EnsemblFungi"/>
</dbReference>
<accession>A0A168DWG8</accession>
<reference evidence="5 6" key="1">
    <citation type="journal article" date="2016" name="Genome Biol. Evol.">
        <title>Divergent and convergent evolution of fungal pathogenicity.</title>
        <authorList>
            <person name="Shang Y."/>
            <person name="Xiao G."/>
            <person name="Zheng P."/>
            <person name="Cen K."/>
            <person name="Zhan S."/>
            <person name="Wang C."/>
        </authorList>
    </citation>
    <scope>NUCLEOTIDE SEQUENCE [LARGE SCALE GENOMIC DNA]</scope>
    <source>
        <strain evidence="5 6">ARSEF 7405</strain>
    </source>
</reference>
<dbReference type="GO" id="GO:0003735">
    <property type="term" value="F:structural constituent of ribosome"/>
    <property type="evidence" value="ECO:0007669"/>
    <property type="project" value="InterPro"/>
</dbReference>
<evidence type="ECO:0000313" key="6">
    <source>
        <dbReference type="Proteomes" id="UP000242877"/>
    </source>
</evidence>
<evidence type="ECO:0000256" key="4">
    <source>
        <dbReference type="RuleBase" id="RU000572"/>
    </source>
</evidence>
<evidence type="ECO:0000256" key="3">
    <source>
        <dbReference type="ARBA" id="ARBA00023274"/>
    </source>
</evidence>
<dbReference type="PANTHER" id="PTHR11722:SF0">
    <property type="entry name" value="LARGE RIBOSOMAL SUBUNIT PROTEIN EL13"/>
    <property type="match status" value="1"/>
</dbReference>
<dbReference type="OrthoDB" id="10264538at2759"/>
<dbReference type="PANTHER" id="PTHR11722">
    <property type="entry name" value="60S RIBOSOMAL PROTEIN L13"/>
    <property type="match status" value="1"/>
</dbReference>
<gene>
    <name evidence="5" type="ORF">AAP_00452</name>
</gene>
<name>A0A168DWG8_9EURO</name>
<keyword evidence="6" id="KW-1185">Reference proteome</keyword>
<dbReference type="PROSITE" id="PS01104">
    <property type="entry name" value="RIBOSOMAL_L13E"/>
    <property type="match status" value="1"/>
</dbReference>
<dbReference type="EMBL" id="AZGZ01000001">
    <property type="protein sequence ID" value="KZZ98191.1"/>
    <property type="molecule type" value="Genomic_DNA"/>
</dbReference>
<evidence type="ECO:0000313" key="5">
    <source>
        <dbReference type="EMBL" id="KZZ98191.1"/>
    </source>
</evidence>
<dbReference type="HAMAP" id="MF_00499">
    <property type="entry name" value="Ribosomal_eL13"/>
    <property type="match status" value="1"/>
</dbReference>
<evidence type="ECO:0000256" key="1">
    <source>
        <dbReference type="ARBA" id="ARBA00005640"/>
    </source>
</evidence>
<evidence type="ECO:0000256" key="2">
    <source>
        <dbReference type="ARBA" id="ARBA00022980"/>
    </source>
</evidence>
<comment type="similarity">
    <text evidence="1 4">Belongs to the eukaryotic ribosomal protein eL13 family.</text>
</comment>
<sequence length="207" mass="23206">MADFHKDWQRRVRVHFEQAGRKHRRREARLAKAAAVAPRPVDQLRPVVRCPTVKYNRRARPGRGFTLQELKEAGIPRQLAPTIGITVDHRRTNKSKESLAANVARLQAYKSRLILFPRKAGQYKKLDSTPEEVKAAAAGGVKNVGSAFPVLNITPENAITTISKADMPTREKSAFRTLRDARSDARLVGVREKRAKARAEEAEAAKK</sequence>
<comment type="caution">
    <text evidence="5">The sequence shown here is derived from an EMBL/GenBank/DDBJ whole genome shotgun (WGS) entry which is preliminary data.</text>
</comment>
<dbReference type="Pfam" id="PF01294">
    <property type="entry name" value="Ribosomal_L13e"/>
    <property type="match status" value="1"/>
</dbReference>
<dbReference type="Proteomes" id="UP000242877">
    <property type="component" value="Unassembled WGS sequence"/>
</dbReference>
<proteinExistence type="inferred from homology"/>
<dbReference type="AlphaFoldDB" id="A0A168DWG8"/>
<keyword evidence="3 4" id="KW-0687">Ribonucleoprotein</keyword>
<dbReference type="GO" id="GO:0003723">
    <property type="term" value="F:RNA binding"/>
    <property type="evidence" value="ECO:0007669"/>
    <property type="project" value="TreeGrafter"/>
</dbReference>
<dbReference type="VEuPathDB" id="FungiDB:AAP_00452"/>
<dbReference type="InterPro" id="IPR001380">
    <property type="entry name" value="Ribosomal_eL13"/>
</dbReference>
<keyword evidence="2 4" id="KW-0689">Ribosomal protein</keyword>
<dbReference type="GO" id="GO:0006412">
    <property type="term" value="P:translation"/>
    <property type="evidence" value="ECO:0007669"/>
    <property type="project" value="InterPro"/>
</dbReference>
<dbReference type="GO" id="GO:0022625">
    <property type="term" value="C:cytosolic large ribosomal subunit"/>
    <property type="evidence" value="ECO:0007669"/>
    <property type="project" value="TreeGrafter"/>
</dbReference>
<organism evidence="5 6">
    <name type="scientific">Ascosphaera apis ARSEF 7405</name>
    <dbReference type="NCBI Taxonomy" id="392613"/>
    <lineage>
        <taxon>Eukaryota</taxon>
        <taxon>Fungi</taxon>
        <taxon>Dikarya</taxon>
        <taxon>Ascomycota</taxon>
        <taxon>Pezizomycotina</taxon>
        <taxon>Eurotiomycetes</taxon>
        <taxon>Eurotiomycetidae</taxon>
        <taxon>Onygenales</taxon>
        <taxon>Ascosphaeraceae</taxon>
        <taxon>Ascosphaera</taxon>
    </lineage>
</organism>
<protein>
    <recommendedName>
        <fullName evidence="4">60S ribosomal protein L13</fullName>
    </recommendedName>
</protein>
<dbReference type="InterPro" id="IPR018256">
    <property type="entry name" value="Ribosomal_eL13_CS"/>
</dbReference>